<reference evidence="5" key="1">
    <citation type="submission" date="2023-06" db="EMBL/GenBank/DDBJ databases">
        <title>Genomic analysis of the entomopathogenic nematode Steinernema hermaphroditum.</title>
        <authorList>
            <person name="Schwarz E.M."/>
            <person name="Heppert J.K."/>
            <person name="Baniya A."/>
            <person name="Schwartz H.T."/>
            <person name="Tan C.-H."/>
            <person name="Antoshechkin I."/>
            <person name="Sternberg P.W."/>
            <person name="Goodrich-Blair H."/>
            <person name="Dillman A.R."/>
        </authorList>
    </citation>
    <scope>NUCLEOTIDE SEQUENCE</scope>
    <source>
        <strain evidence="5">PS9179</strain>
        <tissue evidence="5">Whole animal</tissue>
    </source>
</reference>
<protein>
    <recommendedName>
        <fullName evidence="4">3-beta hydroxysteroid dehydrogenase/isomerase domain-containing protein</fullName>
    </recommendedName>
</protein>
<feature type="compositionally biased region" description="Acidic residues" evidence="3">
    <location>
        <begin position="570"/>
        <end position="631"/>
    </location>
</feature>
<feature type="compositionally biased region" description="Polar residues" evidence="3">
    <location>
        <begin position="11"/>
        <end position="27"/>
    </location>
</feature>
<dbReference type="GO" id="GO:0016616">
    <property type="term" value="F:oxidoreductase activity, acting on the CH-OH group of donors, NAD or NADP as acceptor"/>
    <property type="evidence" value="ECO:0007669"/>
    <property type="project" value="InterPro"/>
</dbReference>
<dbReference type="PANTHER" id="PTHR43245:SF51">
    <property type="entry name" value="SHORT CHAIN DEHYDROGENASE_REDUCTASE FAMILY 42E, MEMBER 2"/>
    <property type="match status" value="1"/>
</dbReference>
<feature type="region of interest" description="Disordered" evidence="3">
    <location>
        <begin position="329"/>
        <end position="391"/>
    </location>
</feature>
<feature type="compositionally biased region" description="Basic and acidic residues" evidence="3">
    <location>
        <begin position="521"/>
        <end position="538"/>
    </location>
</feature>
<dbReference type="Gene3D" id="3.40.50.720">
    <property type="entry name" value="NAD(P)-binding Rossmann-like Domain"/>
    <property type="match status" value="1"/>
</dbReference>
<feature type="compositionally biased region" description="Polar residues" evidence="3">
    <location>
        <begin position="172"/>
        <end position="182"/>
    </location>
</feature>
<dbReference type="InterPro" id="IPR050177">
    <property type="entry name" value="Lipid_A_modif_metabolic_enz"/>
</dbReference>
<evidence type="ECO:0000313" key="6">
    <source>
        <dbReference type="Proteomes" id="UP001175271"/>
    </source>
</evidence>
<evidence type="ECO:0000256" key="1">
    <source>
        <dbReference type="ARBA" id="ARBA00009219"/>
    </source>
</evidence>
<feature type="compositionally biased region" description="Acidic residues" evidence="3">
    <location>
        <begin position="539"/>
        <end position="556"/>
    </location>
</feature>
<name>A0AA39LFF4_9BILA</name>
<feature type="compositionally biased region" description="Polar residues" evidence="3">
    <location>
        <begin position="140"/>
        <end position="162"/>
    </location>
</feature>
<gene>
    <name evidence="5" type="ORF">QR680_001151</name>
</gene>
<dbReference type="EMBL" id="JAUCMV010000005">
    <property type="protein sequence ID" value="KAK0395165.1"/>
    <property type="molecule type" value="Genomic_DNA"/>
</dbReference>
<comment type="caution">
    <text evidence="5">The sequence shown here is derived from an EMBL/GenBank/DDBJ whole genome shotgun (WGS) entry which is preliminary data.</text>
</comment>
<comment type="similarity">
    <text evidence="1">Belongs to the 3-beta-HSD family.</text>
</comment>
<dbReference type="PANTHER" id="PTHR43245">
    <property type="entry name" value="BIFUNCTIONAL POLYMYXIN RESISTANCE PROTEIN ARNA"/>
    <property type="match status" value="1"/>
</dbReference>
<evidence type="ECO:0000313" key="5">
    <source>
        <dbReference type="EMBL" id="KAK0395165.1"/>
    </source>
</evidence>
<dbReference type="InterPro" id="IPR002225">
    <property type="entry name" value="3Beta_OHSteriod_DH/Estase"/>
</dbReference>
<feature type="compositionally biased region" description="Acidic residues" evidence="3">
    <location>
        <begin position="491"/>
        <end position="519"/>
    </location>
</feature>
<dbReference type="GO" id="GO:0006694">
    <property type="term" value="P:steroid biosynthetic process"/>
    <property type="evidence" value="ECO:0007669"/>
    <property type="project" value="InterPro"/>
</dbReference>
<organism evidence="5 6">
    <name type="scientific">Steinernema hermaphroditum</name>
    <dbReference type="NCBI Taxonomy" id="289476"/>
    <lineage>
        <taxon>Eukaryota</taxon>
        <taxon>Metazoa</taxon>
        <taxon>Ecdysozoa</taxon>
        <taxon>Nematoda</taxon>
        <taxon>Chromadorea</taxon>
        <taxon>Rhabditida</taxon>
        <taxon>Tylenchina</taxon>
        <taxon>Panagrolaimomorpha</taxon>
        <taxon>Strongyloidoidea</taxon>
        <taxon>Steinernematidae</taxon>
        <taxon>Steinernema</taxon>
    </lineage>
</organism>
<sequence length="1334" mass="150530">MRPRDRGPNIAVQQNNTNRNRLANGTNGEDDDIEILEVTRAARPLPSRPRLRYHHPSVGVPGFLNGLITRRPHIGARSFRTPPKPPPEDDVIVLDDDDDDDEDVDSSKTTHPSQPESSAVTPPAPSRTTSARTPLRPFASSPNVNRASKDSATPATRAQRLSPSKVRPAATCPSSSNSQNIRSGLPKRAERTVSPFYYAEEEPEILTPSRRPFPPHSRRSRSPSSTSSRGACGVASPPQPSNLPSTSRCKKIIEFTPQSYPKDSLPCTYTFIDRRVPPCGMKPDGTADPGRTRLFKRTIMVNEDYSEKFISEELIGYEDECELRLLPVEEPSATRKPQKRQQEQQQSSSEETTPSREPTTKTQEADDVTNPKEAKRAKTVNNDDNDLPLTANRTRTVNVNLEEEKLSVHRTFVFMALEVAELKCKLPKKQESANIDFTISADELSSGVTYALTASNDEKAELTVQCPPPIVPMAVERTSPPAIPYARDYDYPEFGEEEGTDESDYDDESDEGSEYESDVECIVRPESGDRPTPGRREDSGDESYSSDDFDSEEEPEREGVVTIVKYMREQDDDDGEWPSSGDSDEEEEESEEVSEEPMEGEDDEEGEYYSSDDFDSEEEMEFEEGEEECMEGEDHPESPSTKGLEQIRTVEEREGNDSEGEDDIIFDGVFPQVADDEAVIFDRVVVPEKRTATEDITYDKNADPEEVLKRYNSDGRYLIDNFKFSSDFDLNVLDIPSYSYRGHASKRWCYFELFGKCMDDKCPYIHEKEYMTSPVELVMSFMDPFPNHFGGTKEEMKNLARKILDECKDVKAAAAKVLNQVTPEERRRALSAPIKIPTGEPEIIHDFMALQTVLITGGSGFVAQHLVRYLQEHAIGEIKEIRCLDRKKYAKLLDYPSNIPVKHFGVDIKKGHEQHLEEALGGVSTVFHCAGKSFELLHNLENDFHDDYMRDNLAATELVIEAMQRQKVPNLVFVGDAYANLPVGDNYGLSEEVHSGLPKSYLLGAYGESKIRAELAARKACEKEHDNDYSMNGVFLRPALIYGEGHTNLTDAMLNLCKQYKNLPHIEGTNRGLHQFIYAGNLAGMMYQAMKKLIEVPEVVNGEYMYCMDTPATTDFKNFIRPYVEACAHHMDQDVNYFRAFSIALYHEICYRIGSKQAEQQLSLMAMRFLFGWSVGFTPRKMRLLLGYMPEFDQAESMRRSVEWFAKKDSVVLPRGRLASIDRNQAMIRVFVLITIFGLTLCRQTSDMSPTTEEKMIDLLNFSTNSPLVELLEAIRFSMTSHGGVQSEEDLIANATSIDLVTTSIAPSIQRLELHPNLADILRKVFARKEEIMF</sequence>
<accession>A0AA39LFF4</accession>
<dbReference type="Proteomes" id="UP001175271">
    <property type="component" value="Unassembled WGS sequence"/>
</dbReference>
<feature type="region of interest" description="Disordered" evidence="3">
    <location>
        <begin position="1"/>
        <end position="28"/>
    </location>
</feature>
<feature type="domain" description="3-beta hydroxysteroid dehydrogenase/isomerase" evidence="4">
    <location>
        <begin position="854"/>
        <end position="1132"/>
    </location>
</feature>
<keyword evidence="6" id="KW-1185">Reference proteome</keyword>
<evidence type="ECO:0000259" key="4">
    <source>
        <dbReference type="Pfam" id="PF01073"/>
    </source>
</evidence>
<dbReference type="Pfam" id="PF01073">
    <property type="entry name" value="3Beta_HSD"/>
    <property type="match status" value="1"/>
</dbReference>
<dbReference type="InterPro" id="IPR036291">
    <property type="entry name" value="NAD(P)-bd_dom_sf"/>
</dbReference>
<evidence type="ECO:0000256" key="3">
    <source>
        <dbReference type="SAM" id="MobiDB-lite"/>
    </source>
</evidence>
<feature type="compositionally biased region" description="Acidic residues" evidence="3">
    <location>
        <begin position="88"/>
        <end position="104"/>
    </location>
</feature>
<evidence type="ECO:0000256" key="2">
    <source>
        <dbReference type="ARBA" id="ARBA00023002"/>
    </source>
</evidence>
<feature type="region of interest" description="Disordered" evidence="3">
    <location>
        <begin position="475"/>
        <end position="663"/>
    </location>
</feature>
<feature type="compositionally biased region" description="Polar residues" evidence="3">
    <location>
        <begin position="107"/>
        <end position="132"/>
    </location>
</feature>
<feature type="compositionally biased region" description="Low complexity" evidence="3">
    <location>
        <begin position="343"/>
        <end position="362"/>
    </location>
</feature>
<proteinExistence type="inferred from homology"/>
<keyword evidence="2" id="KW-0560">Oxidoreductase</keyword>
<dbReference type="SUPFAM" id="SSF51735">
    <property type="entry name" value="NAD(P)-binding Rossmann-fold domains"/>
    <property type="match status" value="1"/>
</dbReference>
<feature type="region of interest" description="Disordered" evidence="3">
    <location>
        <begin position="75"/>
        <end position="246"/>
    </location>
</feature>